<accession>A0A0K0X5J2</accession>
<protein>
    <recommendedName>
        <fullName evidence="2">ESX-1 secretion-associated protein EspA/EspE-like domain-containing protein</fullName>
    </recommendedName>
</protein>
<evidence type="ECO:0000259" key="2">
    <source>
        <dbReference type="Pfam" id="PF18879"/>
    </source>
</evidence>
<dbReference type="EMBL" id="CP012150">
    <property type="protein sequence ID" value="AKS32671.1"/>
    <property type="molecule type" value="Genomic_DNA"/>
</dbReference>
<dbReference type="Pfam" id="PF18879">
    <property type="entry name" value="EspA_EspE"/>
    <property type="match status" value="1"/>
</dbReference>
<evidence type="ECO:0000313" key="4">
    <source>
        <dbReference type="Proteomes" id="UP000062255"/>
    </source>
</evidence>
<organism evidence="3 4">
    <name type="scientific">Mycolicibacterium goodii</name>
    <name type="common">Mycobacterium goodii</name>
    <dbReference type="NCBI Taxonomy" id="134601"/>
    <lineage>
        <taxon>Bacteria</taxon>
        <taxon>Bacillati</taxon>
        <taxon>Actinomycetota</taxon>
        <taxon>Actinomycetes</taxon>
        <taxon>Mycobacteriales</taxon>
        <taxon>Mycobacteriaceae</taxon>
        <taxon>Mycolicibacterium</taxon>
    </lineage>
</organism>
<name>A0A0K0X5J2_MYCGD</name>
<dbReference type="PATRIC" id="fig|134601.6.peg.2733"/>
<evidence type="ECO:0000256" key="1">
    <source>
        <dbReference type="SAM" id="MobiDB-lite"/>
    </source>
</evidence>
<dbReference type="KEGG" id="mgo:AFA91_13180"/>
<feature type="domain" description="ESX-1 secretion-associated protein EspA/EspE-like" evidence="2">
    <location>
        <begin position="60"/>
        <end position="144"/>
    </location>
</feature>
<dbReference type="AlphaFoldDB" id="A0A0K0X5J2"/>
<evidence type="ECO:0000313" key="3">
    <source>
        <dbReference type="EMBL" id="AKS32671.1"/>
    </source>
</evidence>
<dbReference type="RefSeq" id="WP_049745101.1">
    <property type="nucleotide sequence ID" value="NZ_CP012150.1"/>
</dbReference>
<feature type="region of interest" description="Disordered" evidence="1">
    <location>
        <begin position="223"/>
        <end position="271"/>
    </location>
</feature>
<feature type="compositionally biased region" description="Basic and acidic residues" evidence="1">
    <location>
        <begin position="231"/>
        <end position="245"/>
    </location>
</feature>
<sequence length="271" mass="29154">MSLLGRALELLGKYGDVVGFDRSKGLGLLDKLPNLGVLSLASSPIIAGAQLVINGMKLTTGSGEPEDGEAFKKSGQLYEEAGHELIQADVNSTAWDGTAAETYKSKNDEHRHQVLEVAVAEQNMQRLLSALAARVTATRNTLDDRVKFLSDYDAATSWMNSVAGGAAVKAISDIAVAAEQTTEARIAMARLVAESVSTSFDIRNQIDTYQKAAELEFVDSDDSFPCGEPFGDERTRGTLPRRTEADTPYTVPDTDEPPVEYPPATPYGVPR</sequence>
<dbReference type="Proteomes" id="UP000062255">
    <property type="component" value="Chromosome"/>
</dbReference>
<proteinExistence type="predicted"/>
<reference evidence="3 4" key="1">
    <citation type="submission" date="2015-07" db="EMBL/GenBank/DDBJ databases">
        <title>Complete genome sequence of Mycobacterium goodii X7B, a facultative thermophilic biodesulfurizing bacterium.</title>
        <authorList>
            <person name="Yu B."/>
            <person name="Li F."/>
            <person name="Xu P."/>
        </authorList>
    </citation>
    <scope>NUCLEOTIDE SEQUENCE [LARGE SCALE GENOMIC DNA]</scope>
    <source>
        <strain evidence="3 4">X7B</strain>
    </source>
</reference>
<gene>
    <name evidence="3" type="ORF">AFA91_13180</name>
</gene>
<dbReference type="OrthoDB" id="4622650at2"/>
<dbReference type="InterPro" id="IPR043796">
    <property type="entry name" value="ESX-1_EspA/EspE-like"/>
</dbReference>